<organism evidence="7 8">
    <name type="scientific">Sphaerobolus stellatus (strain SS14)</name>
    <dbReference type="NCBI Taxonomy" id="990650"/>
    <lineage>
        <taxon>Eukaryota</taxon>
        <taxon>Fungi</taxon>
        <taxon>Dikarya</taxon>
        <taxon>Basidiomycota</taxon>
        <taxon>Agaricomycotina</taxon>
        <taxon>Agaricomycetes</taxon>
        <taxon>Phallomycetidae</taxon>
        <taxon>Geastrales</taxon>
        <taxon>Sphaerobolaceae</taxon>
        <taxon>Sphaerobolus</taxon>
    </lineage>
</organism>
<evidence type="ECO:0000256" key="5">
    <source>
        <dbReference type="SAM" id="MobiDB-lite"/>
    </source>
</evidence>
<gene>
    <name evidence="7" type="ORF">M422DRAFT_267495</name>
</gene>
<keyword evidence="4" id="KW-0788">Thiol protease</keyword>
<evidence type="ECO:0000313" key="8">
    <source>
        <dbReference type="Proteomes" id="UP000054279"/>
    </source>
</evidence>
<dbReference type="PANTHER" id="PTHR46915">
    <property type="entry name" value="UBIQUITIN-LIKE PROTEASE 4-RELATED"/>
    <property type="match status" value="1"/>
</dbReference>
<dbReference type="Pfam" id="PF02902">
    <property type="entry name" value="Peptidase_C48"/>
    <property type="match status" value="1"/>
</dbReference>
<feature type="domain" description="Ubiquitin-like protease family profile" evidence="6">
    <location>
        <begin position="58"/>
        <end position="237"/>
    </location>
</feature>
<protein>
    <recommendedName>
        <fullName evidence="6">Ubiquitin-like protease family profile domain-containing protein</fullName>
    </recommendedName>
</protein>
<proteinExistence type="inferred from homology"/>
<dbReference type="PANTHER" id="PTHR46915:SF2">
    <property type="entry name" value="UBIQUITIN-LIKE PROTEASE 4"/>
    <property type="match status" value="1"/>
</dbReference>
<dbReference type="OrthoDB" id="442460at2759"/>
<dbReference type="GO" id="GO:0008234">
    <property type="term" value="F:cysteine-type peptidase activity"/>
    <property type="evidence" value="ECO:0007669"/>
    <property type="project" value="UniProtKB-KW"/>
</dbReference>
<evidence type="ECO:0000256" key="3">
    <source>
        <dbReference type="ARBA" id="ARBA00022801"/>
    </source>
</evidence>
<dbReference type="HOGENOM" id="CLU_070654_1_0_1"/>
<dbReference type="InterPro" id="IPR003653">
    <property type="entry name" value="Peptidase_C48_C"/>
</dbReference>
<keyword evidence="2" id="KW-0645">Protease</keyword>
<name>A0A0C9TLX2_SPHS4</name>
<dbReference type="GO" id="GO:0016926">
    <property type="term" value="P:protein desumoylation"/>
    <property type="evidence" value="ECO:0007669"/>
    <property type="project" value="UniProtKB-ARBA"/>
</dbReference>
<dbReference type="SUPFAM" id="SSF54001">
    <property type="entry name" value="Cysteine proteinases"/>
    <property type="match status" value="1"/>
</dbReference>
<dbReference type="Proteomes" id="UP000054279">
    <property type="component" value="Unassembled WGS sequence"/>
</dbReference>
<dbReference type="EMBL" id="KN837252">
    <property type="protein sequence ID" value="KIJ30888.1"/>
    <property type="molecule type" value="Genomic_DNA"/>
</dbReference>
<dbReference type="AlphaFoldDB" id="A0A0C9TLX2"/>
<evidence type="ECO:0000256" key="1">
    <source>
        <dbReference type="ARBA" id="ARBA00005234"/>
    </source>
</evidence>
<reference evidence="7 8" key="1">
    <citation type="submission" date="2014-06" db="EMBL/GenBank/DDBJ databases">
        <title>Evolutionary Origins and Diversification of the Mycorrhizal Mutualists.</title>
        <authorList>
            <consortium name="DOE Joint Genome Institute"/>
            <consortium name="Mycorrhizal Genomics Consortium"/>
            <person name="Kohler A."/>
            <person name="Kuo A."/>
            <person name="Nagy L.G."/>
            <person name="Floudas D."/>
            <person name="Copeland A."/>
            <person name="Barry K.W."/>
            <person name="Cichocki N."/>
            <person name="Veneault-Fourrey C."/>
            <person name="LaButti K."/>
            <person name="Lindquist E.A."/>
            <person name="Lipzen A."/>
            <person name="Lundell T."/>
            <person name="Morin E."/>
            <person name="Murat C."/>
            <person name="Riley R."/>
            <person name="Ohm R."/>
            <person name="Sun H."/>
            <person name="Tunlid A."/>
            <person name="Henrissat B."/>
            <person name="Grigoriev I.V."/>
            <person name="Hibbett D.S."/>
            <person name="Martin F."/>
        </authorList>
    </citation>
    <scope>NUCLEOTIDE SEQUENCE [LARGE SCALE GENOMIC DNA]</scope>
    <source>
        <strain evidence="7 8">SS14</strain>
    </source>
</reference>
<feature type="region of interest" description="Disordered" evidence="5">
    <location>
        <begin position="1"/>
        <end position="23"/>
    </location>
</feature>
<keyword evidence="8" id="KW-1185">Reference proteome</keyword>
<evidence type="ECO:0000313" key="7">
    <source>
        <dbReference type="EMBL" id="KIJ30888.1"/>
    </source>
</evidence>
<dbReference type="GO" id="GO:0006508">
    <property type="term" value="P:proteolysis"/>
    <property type="evidence" value="ECO:0007669"/>
    <property type="project" value="UniProtKB-KW"/>
</dbReference>
<evidence type="ECO:0000256" key="4">
    <source>
        <dbReference type="ARBA" id="ARBA00022807"/>
    </source>
</evidence>
<keyword evidence="3" id="KW-0378">Hydrolase</keyword>
<dbReference type="GO" id="GO:0019783">
    <property type="term" value="F:ubiquitin-like protein peptidase activity"/>
    <property type="evidence" value="ECO:0007669"/>
    <property type="project" value="UniProtKB-ARBA"/>
</dbReference>
<sequence>MPRDKQSSPIYISSESEPEDPKIVSPALPTIRLPSVLPQNIAATAPCRNLDLSTGRDLYLSPEDIATFTEGKWFNDMAMEFGLSQSLRRHQLSEASLPGLWILSTFFHSKFRKKGYPAVARWTRHWDVFAQDLIVIPVHKAYHWIIVIVCNPGACLNPKDSNSGIALQAQIVSMDSLGGDQHMARDSVQTWLRQVAEAEGKLPAMHWQPPISRSVNVPQQPNFHDCGPFSIHNLSRFLMHHQQIVSGSIVTGSQEWNRVWKPQLAVHMRATLRQQIRLRSRSNTHFVSFGKTSV</sequence>
<evidence type="ECO:0000259" key="6">
    <source>
        <dbReference type="PROSITE" id="PS50600"/>
    </source>
</evidence>
<dbReference type="PROSITE" id="PS50600">
    <property type="entry name" value="ULP_PROTEASE"/>
    <property type="match status" value="1"/>
</dbReference>
<evidence type="ECO:0000256" key="2">
    <source>
        <dbReference type="ARBA" id="ARBA00022670"/>
    </source>
</evidence>
<accession>A0A0C9TLX2</accession>
<dbReference type="InterPro" id="IPR038765">
    <property type="entry name" value="Papain-like_cys_pep_sf"/>
</dbReference>
<comment type="similarity">
    <text evidence="1">Belongs to the peptidase C48 family.</text>
</comment>
<dbReference type="Gene3D" id="3.40.395.10">
    <property type="entry name" value="Adenoviral Proteinase, Chain A"/>
    <property type="match status" value="1"/>
</dbReference>